<dbReference type="InterPro" id="IPR027434">
    <property type="entry name" value="Homing_endonucl"/>
</dbReference>
<dbReference type="Pfam" id="PF13384">
    <property type="entry name" value="HTH_23"/>
    <property type="match status" value="1"/>
</dbReference>
<organism evidence="1 2">
    <name type="scientific">Microbispora corallina</name>
    <dbReference type="NCBI Taxonomy" id="83302"/>
    <lineage>
        <taxon>Bacteria</taxon>
        <taxon>Bacillati</taxon>
        <taxon>Actinomycetota</taxon>
        <taxon>Actinomycetes</taxon>
        <taxon>Streptosporangiales</taxon>
        <taxon>Streptosporangiaceae</taxon>
        <taxon>Microbispora</taxon>
    </lineage>
</organism>
<evidence type="ECO:0000313" key="2">
    <source>
        <dbReference type="Proteomes" id="UP000603904"/>
    </source>
</evidence>
<comment type="caution">
    <text evidence="1">The sequence shown here is derived from an EMBL/GenBank/DDBJ whole genome shotgun (WGS) entry which is preliminary data.</text>
</comment>
<evidence type="ECO:0000313" key="1">
    <source>
        <dbReference type="EMBL" id="GIH37093.1"/>
    </source>
</evidence>
<proteinExistence type="predicted"/>
<keyword evidence="2" id="KW-1185">Reference proteome</keyword>
<dbReference type="Proteomes" id="UP000603904">
    <property type="component" value="Unassembled WGS sequence"/>
</dbReference>
<protein>
    <recommendedName>
        <fullName evidence="3">Helix-turn-helix domain-containing protein</fullName>
    </recommendedName>
</protein>
<dbReference type="EMBL" id="BOOC01000001">
    <property type="protein sequence ID" value="GIH37093.1"/>
    <property type="molecule type" value="Genomic_DNA"/>
</dbReference>
<accession>A0ABQ4FQL3</accession>
<dbReference type="Gene3D" id="3.10.28.10">
    <property type="entry name" value="Homing endonucleases"/>
    <property type="match status" value="1"/>
</dbReference>
<evidence type="ECO:0008006" key="3">
    <source>
        <dbReference type="Google" id="ProtNLM"/>
    </source>
</evidence>
<sequence>MYDSSLRRRAILLLGSGLTISETSRRLGVSRAAVTDWRDNQGRESLRHATCPRCRDVPGPPEPPEAYAYLLGLYLGDGCISPVGDAPKRVWSLRIMCADSWPGLRDECVRAIRAVRPLNKVRVLQKQGCTEVNSYSKHWPCLFPQHGPGKKHERAIVLADW</sequence>
<dbReference type="RefSeq" id="WP_307825535.1">
    <property type="nucleotide sequence ID" value="NZ_BAAAGP010000018.1"/>
</dbReference>
<reference evidence="1 2" key="1">
    <citation type="submission" date="2021-01" db="EMBL/GenBank/DDBJ databases">
        <title>Whole genome shotgun sequence of Microbispora corallina NBRC 16416.</title>
        <authorList>
            <person name="Komaki H."/>
            <person name="Tamura T."/>
        </authorList>
    </citation>
    <scope>NUCLEOTIDE SEQUENCE [LARGE SCALE GENOMIC DNA]</scope>
    <source>
        <strain evidence="1 2">NBRC 16416</strain>
    </source>
</reference>
<gene>
    <name evidence="1" type="ORF">Mco01_00930</name>
</gene>
<name>A0ABQ4FQL3_9ACTN</name>